<dbReference type="PANTHER" id="PTHR42879">
    <property type="entry name" value="3-OXOACYL-(ACYL-CARRIER-PROTEIN) REDUCTASE"/>
    <property type="match status" value="1"/>
</dbReference>
<evidence type="ECO:0000313" key="8">
    <source>
        <dbReference type="Proteomes" id="UP000467148"/>
    </source>
</evidence>
<evidence type="ECO:0000256" key="3">
    <source>
        <dbReference type="ARBA" id="ARBA00022512"/>
    </source>
</evidence>
<keyword evidence="3" id="KW-0134">Cell wall</keyword>
<dbReference type="InterPro" id="IPR036291">
    <property type="entry name" value="NAD(P)-bd_dom_sf"/>
</dbReference>
<dbReference type="Pfam" id="PF13561">
    <property type="entry name" value="adh_short_C2"/>
    <property type="match status" value="1"/>
</dbReference>
<dbReference type="GO" id="GO:0004316">
    <property type="term" value="F:3-oxoacyl-[acyl-carrier-protein] reductase (NADPH) activity"/>
    <property type="evidence" value="ECO:0007669"/>
    <property type="project" value="UniProtKB-EC"/>
</dbReference>
<dbReference type="InterPro" id="IPR050259">
    <property type="entry name" value="SDR"/>
</dbReference>
<comment type="similarity">
    <text evidence="2">Belongs to the short-chain dehydrogenases/reductases (SDR) family.</text>
</comment>
<evidence type="ECO:0000256" key="4">
    <source>
        <dbReference type="ARBA" id="ARBA00023002"/>
    </source>
</evidence>
<gene>
    <name evidence="7" type="ORF">MHEL_23270</name>
</gene>
<keyword evidence="8" id="KW-1185">Reference proteome</keyword>
<dbReference type="InterPro" id="IPR020904">
    <property type="entry name" value="Sc_DH/Rdtase_CS"/>
</dbReference>
<dbReference type="PRINTS" id="PR00080">
    <property type="entry name" value="SDRFAMILY"/>
</dbReference>
<dbReference type="AlphaFoldDB" id="A0A7I7T461"/>
<evidence type="ECO:0000256" key="5">
    <source>
        <dbReference type="ARBA" id="ARBA00040781"/>
    </source>
</evidence>
<comment type="subcellular location">
    <subcellularLocation>
        <location evidence="1">Secreted</location>
        <location evidence="1">Cell wall</location>
    </subcellularLocation>
</comment>
<protein>
    <recommendedName>
        <fullName evidence="5">3-oxoacyl-[acyl-carrier-protein] reductase MabA</fullName>
    </recommendedName>
</protein>
<dbReference type="SUPFAM" id="SSF51735">
    <property type="entry name" value="NAD(P)-binding Rossmann-fold domains"/>
    <property type="match status" value="1"/>
</dbReference>
<dbReference type="GO" id="GO:0032787">
    <property type="term" value="P:monocarboxylic acid metabolic process"/>
    <property type="evidence" value="ECO:0007669"/>
    <property type="project" value="UniProtKB-ARBA"/>
</dbReference>
<keyword evidence="3" id="KW-0964">Secreted</keyword>
<name>A0A7I7T461_9MYCO</name>
<evidence type="ECO:0000256" key="1">
    <source>
        <dbReference type="ARBA" id="ARBA00004191"/>
    </source>
</evidence>
<proteinExistence type="inferred from homology"/>
<dbReference type="RefSeq" id="WP_163747651.1">
    <property type="nucleotide sequence ID" value="NZ_AP022596.1"/>
</dbReference>
<evidence type="ECO:0000313" key="7">
    <source>
        <dbReference type="EMBL" id="BBY64084.1"/>
    </source>
</evidence>
<dbReference type="PROSITE" id="PS00061">
    <property type="entry name" value="ADH_SHORT"/>
    <property type="match status" value="1"/>
</dbReference>
<dbReference type="Proteomes" id="UP000467148">
    <property type="component" value="Chromosome"/>
</dbReference>
<dbReference type="Gene3D" id="3.40.50.720">
    <property type="entry name" value="NAD(P)-binding Rossmann-like Domain"/>
    <property type="match status" value="1"/>
</dbReference>
<dbReference type="PANTHER" id="PTHR42879:SF2">
    <property type="entry name" value="3-OXOACYL-[ACYL-CARRIER-PROTEIN] REDUCTASE FABG"/>
    <property type="match status" value="1"/>
</dbReference>
<dbReference type="KEGG" id="mhev:MHEL_23270"/>
<organism evidence="7 8">
    <name type="scientific">Mycolicibacterium helvum</name>
    <dbReference type="NCBI Taxonomy" id="1534349"/>
    <lineage>
        <taxon>Bacteria</taxon>
        <taxon>Bacillati</taxon>
        <taxon>Actinomycetota</taxon>
        <taxon>Actinomycetes</taxon>
        <taxon>Mycobacteriales</taxon>
        <taxon>Mycobacteriaceae</taxon>
        <taxon>Mycolicibacterium</taxon>
    </lineage>
</organism>
<sequence>MGIPSVALVTGATQGIGRAITERLAAEGYSVGVNGPEQTPQMADVVRAVDGFGVPADISDPDAVAAAITQVEEQHGPVSALVCNAAYMSMAALVDHDADDWWKVVDTNLSGTFHTIQAVLPGMRRLGGGRIVIIASEWGVTGWPRATAYAASKAGLIALTKTLGRELARENIVVNAVAPGVIDTPQLEVDAADEGVSVTEMHRRYALGIPVGRIGRPGEIADTVAFLVSPRIGALVGQTIQINGGTTRCRV</sequence>
<comment type="catalytic activity">
    <reaction evidence="6">
        <text>a (3R)-hydroxyacyl-[ACP] + NADP(+) = a 3-oxoacyl-[ACP] + NADPH + H(+)</text>
        <dbReference type="Rhea" id="RHEA:17397"/>
        <dbReference type="Rhea" id="RHEA-COMP:9916"/>
        <dbReference type="Rhea" id="RHEA-COMP:9945"/>
        <dbReference type="ChEBI" id="CHEBI:15378"/>
        <dbReference type="ChEBI" id="CHEBI:57783"/>
        <dbReference type="ChEBI" id="CHEBI:58349"/>
        <dbReference type="ChEBI" id="CHEBI:78776"/>
        <dbReference type="ChEBI" id="CHEBI:78827"/>
        <dbReference type="EC" id="1.1.1.100"/>
    </reaction>
    <physiologicalReaction direction="right-to-left" evidence="6">
        <dbReference type="Rhea" id="RHEA:17399"/>
    </physiologicalReaction>
</comment>
<dbReference type="PRINTS" id="PR00081">
    <property type="entry name" value="GDHRDH"/>
</dbReference>
<reference evidence="7 8" key="1">
    <citation type="journal article" date="2019" name="Emerg. Microbes Infect.">
        <title>Comprehensive subspecies identification of 175 nontuberculous mycobacteria species based on 7547 genomic profiles.</title>
        <authorList>
            <person name="Matsumoto Y."/>
            <person name="Kinjo T."/>
            <person name="Motooka D."/>
            <person name="Nabeya D."/>
            <person name="Jung N."/>
            <person name="Uechi K."/>
            <person name="Horii T."/>
            <person name="Iida T."/>
            <person name="Fujita J."/>
            <person name="Nakamura S."/>
        </authorList>
    </citation>
    <scope>NUCLEOTIDE SEQUENCE [LARGE SCALE GENOMIC DNA]</scope>
    <source>
        <strain evidence="7 8">JCM 30396</strain>
    </source>
</reference>
<accession>A0A7I7T461</accession>
<dbReference type="FunFam" id="3.40.50.720:FF:000084">
    <property type="entry name" value="Short-chain dehydrogenase reductase"/>
    <property type="match status" value="1"/>
</dbReference>
<dbReference type="InterPro" id="IPR002347">
    <property type="entry name" value="SDR_fam"/>
</dbReference>
<keyword evidence="4" id="KW-0560">Oxidoreductase</keyword>
<dbReference type="EMBL" id="AP022596">
    <property type="protein sequence ID" value="BBY64084.1"/>
    <property type="molecule type" value="Genomic_DNA"/>
</dbReference>
<evidence type="ECO:0000256" key="2">
    <source>
        <dbReference type="ARBA" id="ARBA00006484"/>
    </source>
</evidence>
<evidence type="ECO:0000256" key="6">
    <source>
        <dbReference type="ARBA" id="ARBA00047400"/>
    </source>
</evidence>